<keyword evidence="1 4" id="KW-0560">Oxidoreductase</keyword>
<dbReference type="HAMAP" id="MF_01401">
    <property type="entry name" value="MsrA"/>
    <property type="match status" value="1"/>
</dbReference>
<dbReference type="KEGG" id="ctai:NCTC12078_02061"/>
<accession>A0A4U8WME9</accession>
<protein>
    <recommendedName>
        <fullName evidence="4">Peptide methionine sulfoxide reductase MsrA</fullName>
        <shortName evidence="4">Protein-methionine-S-oxide reductase</shortName>
        <ecNumber evidence="4">1.8.4.11</ecNumber>
    </recommendedName>
    <alternativeName>
        <fullName evidence="4">Peptide-methionine (S)-S-oxide reductase</fullName>
        <shortName evidence="4">Peptide Met(O) reductase</shortName>
    </alternativeName>
</protein>
<feature type="active site" evidence="4">
    <location>
        <position position="13"/>
    </location>
</feature>
<dbReference type="EC" id="1.8.4.11" evidence="4"/>
<evidence type="ECO:0000313" key="7">
    <source>
        <dbReference type="Proteomes" id="UP000290013"/>
    </source>
</evidence>
<dbReference type="InterPro" id="IPR036509">
    <property type="entry name" value="Met_Sox_Rdtase_MsrA_sf"/>
</dbReference>
<evidence type="ECO:0000259" key="5">
    <source>
        <dbReference type="Pfam" id="PF01625"/>
    </source>
</evidence>
<dbReference type="Pfam" id="PF01625">
    <property type="entry name" value="PMSR"/>
    <property type="match status" value="1"/>
</dbReference>
<feature type="domain" description="Peptide methionine sulphoxide reductase MsrA" evidence="5">
    <location>
        <begin position="6"/>
        <end position="158"/>
    </location>
</feature>
<organism evidence="6 7">
    <name type="scientific">Chryseobacterium taihuense</name>
    <dbReference type="NCBI Taxonomy" id="1141221"/>
    <lineage>
        <taxon>Bacteria</taxon>
        <taxon>Pseudomonadati</taxon>
        <taxon>Bacteroidota</taxon>
        <taxon>Flavobacteriia</taxon>
        <taxon>Flavobacteriales</taxon>
        <taxon>Weeksellaceae</taxon>
        <taxon>Chryseobacterium group</taxon>
        <taxon>Chryseobacterium</taxon>
    </lineage>
</organism>
<dbReference type="PANTHER" id="PTHR43774:SF1">
    <property type="entry name" value="PEPTIDE METHIONINE SULFOXIDE REDUCTASE MSRA 2"/>
    <property type="match status" value="1"/>
</dbReference>
<evidence type="ECO:0000256" key="3">
    <source>
        <dbReference type="ARBA" id="ARBA00048782"/>
    </source>
</evidence>
<comment type="function">
    <text evidence="4">Has an important function as a repair enzyme for proteins that have been inactivated by oxidation. Catalyzes the reversible oxidation-reduction of methionine sulfoxide in proteins to methionine.</text>
</comment>
<name>A0A4U8WME9_9FLAO</name>
<evidence type="ECO:0000313" key="6">
    <source>
        <dbReference type="EMBL" id="VFB04038.1"/>
    </source>
</evidence>
<comment type="catalytic activity">
    <reaction evidence="3 4">
        <text>[thioredoxin]-disulfide + L-methionine + H2O = L-methionine (S)-S-oxide + [thioredoxin]-dithiol</text>
        <dbReference type="Rhea" id="RHEA:19993"/>
        <dbReference type="Rhea" id="RHEA-COMP:10698"/>
        <dbReference type="Rhea" id="RHEA-COMP:10700"/>
        <dbReference type="ChEBI" id="CHEBI:15377"/>
        <dbReference type="ChEBI" id="CHEBI:29950"/>
        <dbReference type="ChEBI" id="CHEBI:50058"/>
        <dbReference type="ChEBI" id="CHEBI:57844"/>
        <dbReference type="ChEBI" id="CHEBI:58772"/>
        <dbReference type="EC" id="1.8.4.11"/>
    </reaction>
</comment>
<dbReference type="Gene3D" id="3.30.1060.10">
    <property type="entry name" value="Peptide methionine sulphoxide reductase MsrA"/>
    <property type="match status" value="1"/>
</dbReference>
<dbReference type="InterPro" id="IPR002569">
    <property type="entry name" value="Met_Sox_Rdtase_MsrA_dom"/>
</dbReference>
<dbReference type="SUPFAM" id="SSF55068">
    <property type="entry name" value="Peptide methionine sulfoxide reductase"/>
    <property type="match status" value="1"/>
</dbReference>
<dbReference type="GO" id="GO:0008113">
    <property type="term" value="F:peptide-methionine (S)-S-oxide reductase activity"/>
    <property type="evidence" value="ECO:0007669"/>
    <property type="project" value="UniProtKB-UniRule"/>
</dbReference>
<evidence type="ECO:0000256" key="1">
    <source>
        <dbReference type="ARBA" id="ARBA00023002"/>
    </source>
</evidence>
<dbReference type="RefSeq" id="WP_130914422.1">
    <property type="nucleotide sequence ID" value="NZ_LR215974.1"/>
</dbReference>
<dbReference type="PANTHER" id="PTHR43774">
    <property type="entry name" value="PEPTIDE METHIONINE SULFOXIDE REDUCTASE"/>
    <property type="match status" value="1"/>
</dbReference>
<evidence type="ECO:0000256" key="4">
    <source>
        <dbReference type="HAMAP-Rule" id="MF_01401"/>
    </source>
</evidence>
<reference evidence="6 7" key="1">
    <citation type="submission" date="2019-02" db="EMBL/GenBank/DDBJ databases">
        <authorList>
            <consortium name="Pathogen Informatics"/>
        </authorList>
    </citation>
    <scope>NUCLEOTIDE SEQUENCE [LARGE SCALE GENOMIC DNA]</scope>
    <source>
        <strain evidence="6 7">3012STDY6944375</strain>
    </source>
</reference>
<proteinExistence type="inferred from homology"/>
<dbReference type="GO" id="GO:0033744">
    <property type="term" value="F:L-methionine:thioredoxin-disulfide S-oxidoreductase activity"/>
    <property type="evidence" value="ECO:0007669"/>
    <property type="project" value="RHEA"/>
</dbReference>
<dbReference type="EMBL" id="LR215974">
    <property type="protein sequence ID" value="VFB04038.1"/>
    <property type="molecule type" value="Genomic_DNA"/>
</dbReference>
<dbReference type="AlphaFoldDB" id="A0A4U8WME9"/>
<dbReference type="NCBIfam" id="TIGR00401">
    <property type="entry name" value="msrA"/>
    <property type="match status" value="1"/>
</dbReference>
<comment type="similarity">
    <text evidence="4">Belongs to the MsrA Met sulfoxide reductase family.</text>
</comment>
<evidence type="ECO:0000256" key="2">
    <source>
        <dbReference type="ARBA" id="ARBA00047806"/>
    </source>
</evidence>
<comment type="catalytic activity">
    <reaction evidence="2 4">
        <text>L-methionyl-[protein] + [thioredoxin]-disulfide + H2O = L-methionyl-(S)-S-oxide-[protein] + [thioredoxin]-dithiol</text>
        <dbReference type="Rhea" id="RHEA:14217"/>
        <dbReference type="Rhea" id="RHEA-COMP:10698"/>
        <dbReference type="Rhea" id="RHEA-COMP:10700"/>
        <dbReference type="Rhea" id="RHEA-COMP:12313"/>
        <dbReference type="Rhea" id="RHEA-COMP:12315"/>
        <dbReference type="ChEBI" id="CHEBI:15377"/>
        <dbReference type="ChEBI" id="CHEBI:16044"/>
        <dbReference type="ChEBI" id="CHEBI:29950"/>
        <dbReference type="ChEBI" id="CHEBI:44120"/>
        <dbReference type="ChEBI" id="CHEBI:50058"/>
        <dbReference type="EC" id="1.8.4.11"/>
    </reaction>
</comment>
<sequence length="183" mass="20757">MDNVKQITFGGGCFWCVESCFNMLNGVISAVSGYSGGHKDHPTYEEVCTGETGHAEVVQITYDADIISYEQLMDVFFFLHDPTQLNRQGNDIGTQYRSVIFYKDEEEKTKAELAVEASKKSGRWEGTYVTELSELEKFWAAEQYHQGYYNENPSQPYCSAVVGPKIQKFKKHFGELGMLKNEA</sequence>
<dbReference type="Proteomes" id="UP000290013">
    <property type="component" value="Chromosome"/>
</dbReference>
<gene>
    <name evidence="6" type="primary">mrsA</name>
    <name evidence="4" type="synonym">msrA</name>
    <name evidence="6" type="ORF">NCTC12078_02061</name>
</gene>